<protein>
    <submittedName>
        <fullName evidence="2">Anticodon binding domain protein</fullName>
    </submittedName>
</protein>
<accession>A0A0C2E078</accession>
<reference evidence="2 3" key="1">
    <citation type="submission" date="2013-12" db="EMBL/GenBank/DDBJ databases">
        <title>Draft genome of the parsitic nematode Ancylostoma duodenale.</title>
        <authorList>
            <person name="Mitreva M."/>
        </authorList>
    </citation>
    <scope>NUCLEOTIDE SEQUENCE [LARGE SCALE GENOMIC DNA]</scope>
    <source>
        <strain evidence="2 3">Zhejiang</strain>
    </source>
</reference>
<dbReference type="EMBL" id="KN726302">
    <property type="protein sequence ID" value="KIH68737.1"/>
    <property type="molecule type" value="Genomic_DNA"/>
</dbReference>
<proteinExistence type="predicted"/>
<keyword evidence="3" id="KW-1185">Reference proteome</keyword>
<dbReference type="Pfam" id="PF03129">
    <property type="entry name" value="HGTP_anticodon"/>
    <property type="match status" value="1"/>
</dbReference>
<dbReference type="Proteomes" id="UP000054047">
    <property type="component" value="Unassembled WGS sequence"/>
</dbReference>
<dbReference type="OrthoDB" id="5423599at2759"/>
<gene>
    <name evidence="2" type="ORF">ANCDUO_00928</name>
</gene>
<evidence type="ECO:0000313" key="2">
    <source>
        <dbReference type="EMBL" id="KIH68737.1"/>
    </source>
</evidence>
<organism evidence="2 3">
    <name type="scientific">Ancylostoma duodenale</name>
    <dbReference type="NCBI Taxonomy" id="51022"/>
    <lineage>
        <taxon>Eukaryota</taxon>
        <taxon>Metazoa</taxon>
        <taxon>Ecdysozoa</taxon>
        <taxon>Nematoda</taxon>
        <taxon>Chromadorea</taxon>
        <taxon>Rhabditida</taxon>
        <taxon>Rhabditina</taxon>
        <taxon>Rhabditomorpha</taxon>
        <taxon>Strongyloidea</taxon>
        <taxon>Ancylostomatidae</taxon>
        <taxon>Ancylostomatinae</taxon>
        <taxon>Ancylostoma</taxon>
    </lineage>
</organism>
<sequence>MWRVLAFLDVPKPVSVASIPYARMIQHQLAEADYEVRADLTCVGSLNRRIKNAIITKCNFILVVGMNEATNGTVLGEFTVGEVMSRFRSFVNEFSNDSQCTNAFATSTSEADPCS</sequence>
<feature type="domain" description="Anticodon-binding" evidence="1">
    <location>
        <begin position="17"/>
        <end position="74"/>
    </location>
</feature>
<dbReference type="AlphaFoldDB" id="A0A0C2E078"/>
<dbReference type="Gene3D" id="3.40.50.800">
    <property type="entry name" value="Anticodon-binding domain"/>
    <property type="match status" value="1"/>
</dbReference>
<dbReference type="InterPro" id="IPR036621">
    <property type="entry name" value="Anticodon-bd_dom_sf"/>
</dbReference>
<dbReference type="SUPFAM" id="SSF52954">
    <property type="entry name" value="Class II aaRS ABD-related"/>
    <property type="match status" value="1"/>
</dbReference>
<name>A0A0C2E078_9BILA</name>
<dbReference type="InterPro" id="IPR004154">
    <property type="entry name" value="Anticodon-bd"/>
</dbReference>
<evidence type="ECO:0000259" key="1">
    <source>
        <dbReference type="Pfam" id="PF03129"/>
    </source>
</evidence>
<evidence type="ECO:0000313" key="3">
    <source>
        <dbReference type="Proteomes" id="UP000054047"/>
    </source>
</evidence>